<keyword evidence="1" id="KW-0614">Plasmid</keyword>
<dbReference type="Proteomes" id="UP000663901">
    <property type="component" value="Plasmid pOC5aB"/>
</dbReference>
<geneLocation type="plasmid" evidence="1 2">
    <name>pOC5aB</name>
</geneLocation>
<reference evidence="1" key="1">
    <citation type="submission" date="2020-07" db="EMBL/GenBank/DDBJ databases">
        <title>Genome Sequences for Panteoa spp. that cause Center Rot in Onions.</title>
        <authorList>
            <person name="Asselin J.A."/>
            <person name="Helmann T."/>
            <person name="Beer S."/>
            <person name="Stodghill P."/>
        </authorList>
    </citation>
    <scope>NUCLEOTIDE SEQUENCE</scope>
    <source>
        <strain evidence="1">OC5a</strain>
        <plasmid evidence="1">pOC5aB</plasmid>
    </source>
</reference>
<proteinExistence type="predicted"/>
<evidence type="ECO:0000313" key="2">
    <source>
        <dbReference type="Proteomes" id="UP000663901"/>
    </source>
</evidence>
<sequence length="70" mass="7857">MTHIFVYLVIASGVPGGSTWNVTRMPNMDVCEQFRNSIIKPQGYTGYEFNVPRPGKVRCIEAKTDKPVNP</sequence>
<organism evidence="1 2">
    <name type="scientific">Pantoea ananas</name>
    <name type="common">Erwinia uredovora</name>
    <dbReference type="NCBI Taxonomy" id="553"/>
    <lineage>
        <taxon>Bacteria</taxon>
        <taxon>Pseudomonadati</taxon>
        <taxon>Pseudomonadota</taxon>
        <taxon>Gammaproteobacteria</taxon>
        <taxon>Enterobacterales</taxon>
        <taxon>Erwiniaceae</taxon>
        <taxon>Pantoea</taxon>
    </lineage>
</organism>
<dbReference type="AlphaFoldDB" id="A0A8A4KD39"/>
<accession>A0A8A4KD39</accession>
<dbReference type="RefSeq" id="WP_207806794.1">
    <property type="nucleotide sequence ID" value="NZ_CP059085.1"/>
</dbReference>
<gene>
    <name evidence="1" type="ORF">H0Z12_22270</name>
</gene>
<evidence type="ECO:0000313" key="1">
    <source>
        <dbReference type="EMBL" id="QTC48509.1"/>
    </source>
</evidence>
<protein>
    <submittedName>
        <fullName evidence="1">Uncharacterized protein</fullName>
    </submittedName>
</protein>
<dbReference type="EMBL" id="CP059085">
    <property type="protein sequence ID" value="QTC48509.1"/>
    <property type="molecule type" value="Genomic_DNA"/>
</dbReference>
<name>A0A8A4KD39_PANAN</name>